<dbReference type="SUPFAM" id="SSF48726">
    <property type="entry name" value="Immunoglobulin"/>
    <property type="match status" value="3"/>
</dbReference>
<feature type="domain" description="Ig-like" evidence="4">
    <location>
        <begin position="160"/>
        <end position="247"/>
    </location>
</feature>
<organism evidence="5 6">
    <name type="scientific">Amphibalanus amphitrite</name>
    <name type="common">Striped barnacle</name>
    <name type="synonym">Balanus amphitrite</name>
    <dbReference type="NCBI Taxonomy" id="1232801"/>
    <lineage>
        <taxon>Eukaryota</taxon>
        <taxon>Metazoa</taxon>
        <taxon>Ecdysozoa</taxon>
        <taxon>Arthropoda</taxon>
        <taxon>Crustacea</taxon>
        <taxon>Multicrustacea</taxon>
        <taxon>Cirripedia</taxon>
        <taxon>Thoracica</taxon>
        <taxon>Thoracicalcarea</taxon>
        <taxon>Balanomorpha</taxon>
        <taxon>Balanoidea</taxon>
        <taxon>Balanidae</taxon>
        <taxon>Amphibalaninae</taxon>
        <taxon>Amphibalanus</taxon>
    </lineage>
</organism>
<dbReference type="Proteomes" id="UP000440578">
    <property type="component" value="Unassembled WGS sequence"/>
</dbReference>
<dbReference type="InterPro" id="IPR013106">
    <property type="entry name" value="Ig_V-set"/>
</dbReference>
<evidence type="ECO:0000313" key="6">
    <source>
        <dbReference type="Proteomes" id="UP000440578"/>
    </source>
</evidence>
<feature type="signal peptide" evidence="3">
    <location>
        <begin position="1"/>
        <end position="27"/>
    </location>
</feature>
<protein>
    <submittedName>
        <fullName evidence="5">Protein turtle</fullName>
    </submittedName>
</protein>
<accession>A0A6A4WDX3</accession>
<feature type="domain" description="Ig-like" evidence="4">
    <location>
        <begin position="23"/>
        <end position="136"/>
    </location>
</feature>
<dbReference type="GO" id="GO:0030424">
    <property type="term" value="C:axon"/>
    <property type="evidence" value="ECO:0007669"/>
    <property type="project" value="TreeGrafter"/>
</dbReference>
<dbReference type="PROSITE" id="PS50835">
    <property type="entry name" value="IG_LIKE"/>
    <property type="match status" value="3"/>
</dbReference>
<dbReference type="AlphaFoldDB" id="A0A6A4WDX3"/>
<dbReference type="InterPro" id="IPR036179">
    <property type="entry name" value="Ig-like_dom_sf"/>
</dbReference>
<dbReference type="InterPro" id="IPR003599">
    <property type="entry name" value="Ig_sub"/>
</dbReference>
<reference evidence="5 6" key="1">
    <citation type="submission" date="2019-07" db="EMBL/GenBank/DDBJ databases">
        <title>Draft genome assembly of a fouling barnacle, Amphibalanus amphitrite (Darwin, 1854): The first reference genome for Thecostraca.</title>
        <authorList>
            <person name="Kim W."/>
        </authorList>
    </citation>
    <scope>NUCLEOTIDE SEQUENCE [LARGE SCALE GENOMIC DNA]</scope>
    <source>
        <strain evidence="5">SNU_AA5</strain>
        <tissue evidence="5">Soma without cirri and trophi</tissue>
    </source>
</reference>
<keyword evidence="6" id="KW-1185">Reference proteome</keyword>
<dbReference type="Pfam" id="PF13927">
    <property type="entry name" value="Ig_3"/>
    <property type="match status" value="1"/>
</dbReference>
<dbReference type="GO" id="GO:0007411">
    <property type="term" value="P:axon guidance"/>
    <property type="evidence" value="ECO:0007669"/>
    <property type="project" value="TreeGrafter"/>
</dbReference>
<dbReference type="SMART" id="SM00408">
    <property type="entry name" value="IGc2"/>
    <property type="match status" value="2"/>
</dbReference>
<dbReference type="EMBL" id="VIIS01000798">
    <property type="protein sequence ID" value="KAF0304885.1"/>
    <property type="molecule type" value="Genomic_DNA"/>
</dbReference>
<dbReference type="InterPro" id="IPR003598">
    <property type="entry name" value="Ig_sub2"/>
</dbReference>
<dbReference type="GO" id="GO:0098632">
    <property type="term" value="F:cell-cell adhesion mediator activity"/>
    <property type="evidence" value="ECO:0007669"/>
    <property type="project" value="TreeGrafter"/>
</dbReference>
<keyword evidence="2" id="KW-0812">Transmembrane</keyword>
<dbReference type="Pfam" id="PF07679">
    <property type="entry name" value="I-set"/>
    <property type="match status" value="1"/>
</dbReference>
<dbReference type="Pfam" id="PF07686">
    <property type="entry name" value="V-set"/>
    <property type="match status" value="1"/>
</dbReference>
<evidence type="ECO:0000313" key="5">
    <source>
        <dbReference type="EMBL" id="KAF0304885.1"/>
    </source>
</evidence>
<dbReference type="Gene3D" id="2.60.40.10">
    <property type="entry name" value="Immunoglobulins"/>
    <property type="match status" value="3"/>
</dbReference>
<dbReference type="CDD" id="cd00096">
    <property type="entry name" value="Ig"/>
    <property type="match status" value="1"/>
</dbReference>
<feature type="chain" id="PRO_5025450011" evidence="3">
    <location>
        <begin position="28"/>
        <end position="434"/>
    </location>
</feature>
<dbReference type="GO" id="GO:0070593">
    <property type="term" value="P:dendrite self-avoidance"/>
    <property type="evidence" value="ECO:0007669"/>
    <property type="project" value="TreeGrafter"/>
</dbReference>
<name>A0A6A4WDX3_AMPAM</name>
<evidence type="ECO:0000259" key="4">
    <source>
        <dbReference type="PROSITE" id="PS50835"/>
    </source>
</evidence>
<dbReference type="PANTHER" id="PTHR10075:SF92">
    <property type="entry name" value="PROTEIN TURTLE"/>
    <property type="match status" value="1"/>
</dbReference>
<comment type="caution">
    <text evidence="5">The sequence shown here is derived from an EMBL/GenBank/DDBJ whole genome shotgun (WGS) entry which is preliminary data.</text>
</comment>
<keyword evidence="1" id="KW-0393">Immunoglobulin domain</keyword>
<sequence length="434" mass="47964">MPPRRPDRSMRTAWMMLLLAYLPATTGVDMGRGKHVTALVGRKSVILDCPLDFPDGQPVPYVIEWKKQASSRPLIGQSTNSNTPLYIWYDGYPPHVADPYKGRVKRVDLSSKHYGMASLNMTNVTESDAGWYECVVHFLDRSPAVLGNGTWVHLDVHAPPRLVRKPPANIFVNLGDSEILACVAQGTPEPVIKWYKEDKRIQDTETVAVKNDGTELRITRISEADTGDYICVAENTEGSVHSTTKVILAGGAVITSGPANLTRMEATQAVFTCEGRALPANFTMRWLRDDIPVEQHSGLERRFHISNNGSLVIDPVAAEDSGMFTCEVSNGIGAPKRASGFLEVEYAAHVPYTPSMQYLPAGLQGVIRCHIKSNPPIQFIKWYKNKREFDPKVEPGLRLLMNGSILIDTVSAVIAIVMFFDCLVIIGHVMFGCI</sequence>
<keyword evidence="2" id="KW-0472">Membrane</keyword>
<evidence type="ECO:0000256" key="3">
    <source>
        <dbReference type="SAM" id="SignalP"/>
    </source>
</evidence>
<dbReference type="GO" id="GO:0005886">
    <property type="term" value="C:plasma membrane"/>
    <property type="evidence" value="ECO:0007669"/>
    <property type="project" value="TreeGrafter"/>
</dbReference>
<keyword evidence="3" id="KW-0732">Signal</keyword>
<evidence type="ECO:0000256" key="1">
    <source>
        <dbReference type="ARBA" id="ARBA00023319"/>
    </source>
</evidence>
<feature type="domain" description="Ig-like" evidence="4">
    <location>
        <begin position="252"/>
        <end position="339"/>
    </location>
</feature>
<dbReference type="OrthoDB" id="6234674at2759"/>
<dbReference type="InterPro" id="IPR013098">
    <property type="entry name" value="Ig_I-set"/>
</dbReference>
<dbReference type="InterPro" id="IPR007110">
    <property type="entry name" value="Ig-like_dom"/>
</dbReference>
<dbReference type="GO" id="GO:0007156">
    <property type="term" value="P:homophilic cell adhesion via plasma membrane adhesion molecules"/>
    <property type="evidence" value="ECO:0007669"/>
    <property type="project" value="TreeGrafter"/>
</dbReference>
<keyword evidence="2" id="KW-1133">Transmembrane helix</keyword>
<dbReference type="FunFam" id="2.60.40.10:FF:000130">
    <property type="entry name" value="Hemicentin 1"/>
    <property type="match status" value="1"/>
</dbReference>
<feature type="transmembrane region" description="Helical" evidence="2">
    <location>
        <begin position="410"/>
        <end position="431"/>
    </location>
</feature>
<dbReference type="PANTHER" id="PTHR10075">
    <property type="entry name" value="BASIGIN RELATED"/>
    <property type="match status" value="1"/>
</dbReference>
<dbReference type="InterPro" id="IPR013783">
    <property type="entry name" value="Ig-like_fold"/>
</dbReference>
<proteinExistence type="predicted"/>
<evidence type="ECO:0000256" key="2">
    <source>
        <dbReference type="SAM" id="Phobius"/>
    </source>
</evidence>
<dbReference type="SMART" id="SM00409">
    <property type="entry name" value="IG"/>
    <property type="match status" value="3"/>
</dbReference>
<gene>
    <name evidence="5" type="primary">tutl_4</name>
    <name evidence="5" type="ORF">FJT64_023366</name>
</gene>